<dbReference type="EMBL" id="FNCP01000036">
    <property type="protein sequence ID" value="SDI39443.1"/>
    <property type="molecule type" value="Genomic_DNA"/>
</dbReference>
<dbReference type="SMART" id="SM01078">
    <property type="entry name" value="CGGC"/>
    <property type="match status" value="1"/>
</dbReference>
<dbReference type="Proteomes" id="UP000198656">
    <property type="component" value="Unassembled WGS sequence"/>
</dbReference>
<dbReference type="AlphaFoldDB" id="A0A1G8K7R2"/>
<protein>
    <submittedName>
        <fullName evidence="2">CGGC domain-containing protein</fullName>
    </submittedName>
</protein>
<reference evidence="3" key="1">
    <citation type="submission" date="2016-10" db="EMBL/GenBank/DDBJ databases">
        <authorList>
            <person name="Varghese N."/>
            <person name="Submissions S."/>
        </authorList>
    </citation>
    <scope>NUCLEOTIDE SEQUENCE [LARGE SCALE GENOMIC DNA]</scope>
    <source>
        <strain evidence="3">DSM 8344</strain>
    </source>
</reference>
<feature type="domain" description="CGGC" evidence="1">
    <location>
        <begin position="2"/>
        <end position="96"/>
    </location>
</feature>
<dbReference type="STRING" id="1121419.SAMN05443529_13634"/>
<evidence type="ECO:0000313" key="2">
    <source>
        <dbReference type="EMBL" id="SDI39443.1"/>
    </source>
</evidence>
<dbReference type="InterPro" id="IPR014925">
    <property type="entry name" value="CGGC_dom"/>
</dbReference>
<accession>A0A1G8K7R2</accession>
<evidence type="ECO:0000313" key="3">
    <source>
        <dbReference type="Proteomes" id="UP000198656"/>
    </source>
</evidence>
<organism evidence="2 3">
    <name type="scientific">Desulfosporosinus hippei DSM 8344</name>
    <dbReference type="NCBI Taxonomy" id="1121419"/>
    <lineage>
        <taxon>Bacteria</taxon>
        <taxon>Bacillati</taxon>
        <taxon>Bacillota</taxon>
        <taxon>Clostridia</taxon>
        <taxon>Eubacteriales</taxon>
        <taxon>Desulfitobacteriaceae</taxon>
        <taxon>Desulfosporosinus</taxon>
    </lineage>
</organism>
<dbReference type="RefSeq" id="WP_092335573.1">
    <property type="nucleotide sequence ID" value="NZ_FNCP01000036.1"/>
</dbReference>
<sequence>MKIGILIREETMQICTGKGCLNAFFQRKDSFARYTEELELLTFTHTGGDLNRKIKNMIQAGIESVHLSSCLRARSPDYDSLIEGLSEHFTVVGYTHGPKVRTKDKSDNNGNELQADS</sequence>
<dbReference type="OrthoDB" id="1682132at2"/>
<proteinExistence type="predicted"/>
<dbReference type="Pfam" id="PF08821">
    <property type="entry name" value="CGGC"/>
    <property type="match status" value="1"/>
</dbReference>
<evidence type="ECO:0000259" key="1">
    <source>
        <dbReference type="SMART" id="SM01078"/>
    </source>
</evidence>
<gene>
    <name evidence="2" type="ORF">SAMN05443529_13634</name>
</gene>
<keyword evidence="3" id="KW-1185">Reference proteome</keyword>
<name>A0A1G8K7R2_9FIRM</name>